<dbReference type="SUPFAM" id="SSF51735">
    <property type="entry name" value="NAD(P)-binding Rossmann-fold domains"/>
    <property type="match status" value="1"/>
</dbReference>
<evidence type="ECO:0000256" key="3">
    <source>
        <dbReference type="ARBA" id="ARBA00023027"/>
    </source>
</evidence>
<dbReference type="Proteomes" id="UP001220395">
    <property type="component" value="Chromosome"/>
</dbReference>
<dbReference type="SUPFAM" id="SSF48179">
    <property type="entry name" value="6-phosphogluconate dehydrogenase C-terminal domain-like"/>
    <property type="match status" value="1"/>
</dbReference>
<comment type="similarity">
    <text evidence="1">Belongs to the HIBADH-related family.</text>
</comment>
<dbReference type="InterPro" id="IPR006115">
    <property type="entry name" value="6PGDH_NADP-bd"/>
</dbReference>
<gene>
    <name evidence="6" type="ORF">PQ455_04355</name>
</gene>
<feature type="domain" description="3-hydroxyisobutyrate dehydrogenase-like NAD-binding" evidence="5">
    <location>
        <begin position="165"/>
        <end position="287"/>
    </location>
</feature>
<keyword evidence="2" id="KW-0560">Oxidoreductase</keyword>
<dbReference type="InterPro" id="IPR015815">
    <property type="entry name" value="HIBADH-related"/>
</dbReference>
<dbReference type="PANTHER" id="PTHR43060">
    <property type="entry name" value="3-HYDROXYISOBUTYRATE DEHYDROGENASE-LIKE 1, MITOCHONDRIAL-RELATED"/>
    <property type="match status" value="1"/>
</dbReference>
<evidence type="ECO:0000313" key="7">
    <source>
        <dbReference type="Proteomes" id="UP001220395"/>
    </source>
</evidence>
<dbReference type="InterPro" id="IPR013328">
    <property type="entry name" value="6PGD_dom2"/>
</dbReference>
<dbReference type="PIRSF" id="PIRSF000103">
    <property type="entry name" value="HIBADH"/>
    <property type="match status" value="1"/>
</dbReference>
<dbReference type="EMBL" id="CP117411">
    <property type="protein sequence ID" value="WCT74469.1"/>
    <property type="molecule type" value="Genomic_DNA"/>
</dbReference>
<evidence type="ECO:0000256" key="1">
    <source>
        <dbReference type="ARBA" id="ARBA00009080"/>
    </source>
</evidence>
<protein>
    <submittedName>
        <fullName evidence="6">NAD(P)-dependent oxidoreductase</fullName>
    </submittedName>
</protein>
<dbReference type="Gene3D" id="1.10.1040.10">
    <property type="entry name" value="N-(1-d-carboxylethyl)-l-norvaline Dehydrogenase, domain 2"/>
    <property type="match status" value="1"/>
</dbReference>
<feature type="domain" description="6-phosphogluconate dehydrogenase NADP-binding" evidence="4">
    <location>
        <begin position="4"/>
        <end position="160"/>
    </location>
</feature>
<proteinExistence type="inferred from homology"/>
<dbReference type="Pfam" id="PF03446">
    <property type="entry name" value="NAD_binding_2"/>
    <property type="match status" value="1"/>
</dbReference>
<dbReference type="InterPro" id="IPR008927">
    <property type="entry name" value="6-PGluconate_DH-like_C_sf"/>
</dbReference>
<dbReference type="PANTHER" id="PTHR43060:SF15">
    <property type="entry name" value="3-HYDROXYISOBUTYRATE DEHYDROGENASE-LIKE 1, MITOCHONDRIAL-RELATED"/>
    <property type="match status" value="1"/>
</dbReference>
<organism evidence="6 7">
    <name type="scientific">Sphingomonas naphthae</name>
    <dbReference type="NCBI Taxonomy" id="1813468"/>
    <lineage>
        <taxon>Bacteria</taxon>
        <taxon>Pseudomonadati</taxon>
        <taxon>Pseudomonadota</taxon>
        <taxon>Alphaproteobacteria</taxon>
        <taxon>Sphingomonadales</taxon>
        <taxon>Sphingomonadaceae</taxon>
        <taxon>Sphingomonas</taxon>
    </lineage>
</organism>
<evidence type="ECO:0000259" key="4">
    <source>
        <dbReference type="Pfam" id="PF03446"/>
    </source>
</evidence>
<dbReference type="PROSITE" id="PS00895">
    <property type="entry name" value="3_HYDROXYISOBUT_DH"/>
    <property type="match status" value="1"/>
</dbReference>
<dbReference type="InterPro" id="IPR029154">
    <property type="entry name" value="HIBADH-like_NADP-bd"/>
</dbReference>
<sequence length="295" mass="30585">MNRLGFVGLGDMGAAMAGRLLELHPLRVWDRTKTRSNALAAHGAVTCDTPARLAAACDLVGLCLTSDDAVDAVLFGDDGLLADRSSHGLTIVNLSTGSSEYAREVASRTAGLGVAWVEAPVSGGPEAARDRQLTMFIGDTIDAVSSAEPLLAALSANRTRLGGAGSSQAAKLCNQIIVAASLKAIAKTIAIARAAGVDVACLPAALRGGFADSRPLQLFGPRMAAHRFYPRSGSIALMAKDAAFAAGMAAAIGVEAPMLRETRHSLDRAVAHPEVSPDDDLSALLRLFDRTDRDD</sequence>
<evidence type="ECO:0000259" key="5">
    <source>
        <dbReference type="Pfam" id="PF14833"/>
    </source>
</evidence>
<dbReference type="InterPro" id="IPR002204">
    <property type="entry name" value="3-OH-isobutyrate_DH-rel_CS"/>
</dbReference>
<reference evidence="6 7" key="1">
    <citation type="submission" date="2023-02" db="EMBL/GenBank/DDBJ databases">
        <title>Genome sequence of Sphingomonas naphthae.</title>
        <authorList>
            <person name="Kim S."/>
            <person name="Heo J."/>
            <person name="Kwon S.-W."/>
        </authorList>
    </citation>
    <scope>NUCLEOTIDE SEQUENCE [LARGE SCALE GENOMIC DNA]</scope>
    <source>
        <strain evidence="6 7">KACC 18716</strain>
    </source>
</reference>
<dbReference type="Pfam" id="PF14833">
    <property type="entry name" value="NAD_binding_11"/>
    <property type="match status" value="1"/>
</dbReference>
<name>A0ABY7TRK5_9SPHN</name>
<keyword evidence="3" id="KW-0520">NAD</keyword>
<dbReference type="RefSeq" id="WP_273689512.1">
    <property type="nucleotide sequence ID" value="NZ_CP117411.1"/>
</dbReference>
<evidence type="ECO:0000313" key="6">
    <source>
        <dbReference type="EMBL" id="WCT74469.1"/>
    </source>
</evidence>
<keyword evidence="7" id="KW-1185">Reference proteome</keyword>
<evidence type="ECO:0000256" key="2">
    <source>
        <dbReference type="ARBA" id="ARBA00023002"/>
    </source>
</evidence>
<accession>A0ABY7TRK5</accession>
<dbReference type="Gene3D" id="3.40.50.720">
    <property type="entry name" value="NAD(P)-binding Rossmann-like Domain"/>
    <property type="match status" value="1"/>
</dbReference>
<dbReference type="InterPro" id="IPR036291">
    <property type="entry name" value="NAD(P)-bd_dom_sf"/>
</dbReference>